<feature type="compositionally biased region" description="Low complexity" evidence="2">
    <location>
        <begin position="128"/>
        <end position="150"/>
    </location>
</feature>
<keyword evidence="3" id="KW-1133">Transmembrane helix</keyword>
<feature type="region of interest" description="Disordered" evidence="2">
    <location>
        <begin position="77"/>
        <end position="201"/>
    </location>
</feature>
<feature type="compositionally biased region" description="Basic and acidic residues" evidence="2">
    <location>
        <begin position="151"/>
        <end position="163"/>
    </location>
</feature>
<feature type="compositionally biased region" description="Basic and acidic residues" evidence="2">
    <location>
        <begin position="105"/>
        <end position="124"/>
    </location>
</feature>
<feature type="compositionally biased region" description="Polar residues" evidence="2">
    <location>
        <begin position="91"/>
        <end position="103"/>
    </location>
</feature>
<feature type="compositionally biased region" description="Polar residues" evidence="2">
    <location>
        <begin position="165"/>
        <end position="176"/>
    </location>
</feature>
<dbReference type="SUPFAM" id="SSF56925">
    <property type="entry name" value="OMPA-like"/>
    <property type="match status" value="1"/>
</dbReference>
<accession>A0A2T6AMP5</accession>
<organism evidence="4 5">
    <name type="scientific">Christiangramia gaetbulicola</name>
    <dbReference type="NCBI Taxonomy" id="703340"/>
    <lineage>
        <taxon>Bacteria</taxon>
        <taxon>Pseudomonadati</taxon>
        <taxon>Bacteroidota</taxon>
        <taxon>Flavobacteriia</taxon>
        <taxon>Flavobacteriales</taxon>
        <taxon>Flavobacteriaceae</taxon>
        <taxon>Christiangramia</taxon>
    </lineage>
</organism>
<evidence type="ECO:0000256" key="2">
    <source>
        <dbReference type="SAM" id="MobiDB-lite"/>
    </source>
</evidence>
<evidence type="ECO:0000313" key="4">
    <source>
        <dbReference type="EMBL" id="PTX45091.1"/>
    </source>
</evidence>
<proteinExistence type="predicted"/>
<gene>
    <name evidence="4" type="ORF">C8P64_1081</name>
</gene>
<dbReference type="AlphaFoldDB" id="A0A2T6AMP5"/>
<keyword evidence="5" id="KW-1185">Reference proteome</keyword>
<sequence>MKERKNIDRIYQEKFKDFEREPSDKVWENISNRLDKKEEKKPFIIPLWMKMGSVAAVLAIIVASLLFTNNENPLSGEPEVVFENPDEASDNQDTINTSVSDNSENSDKTSTKEITVDPAKKELEGTENSKSNNRSSSAANSAISSSNTIKNIKEKPDPSELAKPENNNTQQRSTAIADTEAGSSKPIHEKEKSVIKPGANQNKASAIIAQTEETQTQEAKIDSTKTTSILQEENALADIEKEKQAKEEEENAIAENSKRMRLSTFAAPIFYNNVGSGNELSNQFAENGSSSEVTLSYGVKVAYQVSKKLSIRTGISKVNISNNIQDISYSPVARSMGFENINPVEDNLEIMGNSPSENGLPIGTGDLSNSFTAMSFTPGEINQQYGYIEVPLELEFALIDKKFGLNLIGGASSLFLDDNKVDLVSANNRTNLGEATNINSTSFSTNIGLGMDYDISDKFSISVEPIFKYQLNAFSNVDNVRPTNFGIYSGLNFKF</sequence>
<feature type="coiled-coil region" evidence="1">
    <location>
        <begin position="229"/>
        <end position="259"/>
    </location>
</feature>
<evidence type="ECO:0000313" key="5">
    <source>
        <dbReference type="Proteomes" id="UP000244174"/>
    </source>
</evidence>
<keyword evidence="3" id="KW-0812">Transmembrane</keyword>
<dbReference type="EMBL" id="QBKQ01000001">
    <property type="protein sequence ID" value="PTX45091.1"/>
    <property type="molecule type" value="Genomic_DNA"/>
</dbReference>
<evidence type="ECO:0000256" key="3">
    <source>
        <dbReference type="SAM" id="Phobius"/>
    </source>
</evidence>
<reference evidence="4 5" key="1">
    <citation type="submission" date="2018-04" db="EMBL/GenBank/DDBJ databases">
        <title>Genomic Encyclopedia of Archaeal and Bacterial Type Strains, Phase II (KMG-II): from individual species to whole genera.</title>
        <authorList>
            <person name="Goeker M."/>
        </authorList>
    </citation>
    <scope>NUCLEOTIDE SEQUENCE [LARGE SCALE GENOMIC DNA]</scope>
    <source>
        <strain evidence="4 5">DSM 23082</strain>
    </source>
</reference>
<dbReference type="Proteomes" id="UP000244174">
    <property type="component" value="Unassembled WGS sequence"/>
</dbReference>
<keyword evidence="3" id="KW-0472">Membrane</keyword>
<comment type="caution">
    <text evidence="4">The sequence shown here is derived from an EMBL/GenBank/DDBJ whole genome shotgun (WGS) entry which is preliminary data.</text>
</comment>
<dbReference type="RefSeq" id="WP_108170985.1">
    <property type="nucleotide sequence ID" value="NZ_QBKQ01000001.1"/>
</dbReference>
<protein>
    <recommendedName>
        <fullName evidence="6">Outer membrane protein with beta-barrel domain</fullName>
    </recommendedName>
</protein>
<evidence type="ECO:0000256" key="1">
    <source>
        <dbReference type="SAM" id="Coils"/>
    </source>
</evidence>
<name>A0A2T6AMP5_9FLAO</name>
<keyword evidence="1" id="KW-0175">Coiled coil</keyword>
<feature type="transmembrane region" description="Helical" evidence="3">
    <location>
        <begin position="43"/>
        <end position="67"/>
    </location>
</feature>
<evidence type="ECO:0008006" key="6">
    <source>
        <dbReference type="Google" id="ProtNLM"/>
    </source>
</evidence>
<dbReference type="InterPro" id="IPR011250">
    <property type="entry name" value="OMP/PagP_B-barrel"/>
</dbReference>
<dbReference type="OrthoDB" id="1113942at2"/>